<reference evidence="2 3" key="1">
    <citation type="journal article" date="2015" name="Nature">
        <title>rRNA introns, odd ribosomes, and small enigmatic genomes across a large radiation of phyla.</title>
        <authorList>
            <person name="Brown C.T."/>
            <person name="Hug L.A."/>
            <person name="Thomas B.C."/>
            <person name="Sharon I."/>
            <person name="Castelle C.J."/>
            <person name="Singh A."/>
            <person name="Wilkins M.J."/>
            <person name="Williams K.H."/>
            <person name="Banfield J.F."/>
        </authorList>
    </citation>
    <scope>NUCLEOTIDE SEQUENCE [LARGE SCALE GENOMIC DNA]</scope>
</reference>
<evidence type="ECO:0000313" key="2">
    <source>
        <dbReference type="EMBL" id="KKR03476.1"/>
    </source>
</evidence>
<gene>
    <name evidence="2" type="ORF">UT30_C0029G0004</name>
</gene>
<dbReference type="Pfam" id="PF13320">
    <property type="entry name" value="GH123_cat"/>
    <property type="match status" value="1"/>
</dbReference>
<comment type="caution">
    <text evidence="2">The sequence shown here is derived from an EMBL/GenBank/DDBJ whole genome shotgun (WGS) entry which is preliminary data.</text>
</comment>
<dbReference type="InterPro" id="IPR025150">
    <property type="entry name" value="GH123_cat"/>
</dbReference>
<sequence>MQVWISDSLERILPESKSGSNRQLQLVGLLCQVISLQIGFRPVKNPAENAGPYKITLNGGFAKYCSVRLAGLVPLKDHSTFSPSNLLEGYAPGFVPDPLLESFEEERFEKNRSRSYWVTVRLPNQSGKNNIKVTIDDGTKKYSVEAIIRILPAKLPKLNIPVTHWFYSDAIADWYKVEPFGEEYWRLVEKYFKNLVDHNQNTIYTPLFTPPLDGKKRIIQLVDVIESVSGKYTFGWGRLRKWVKLAKACGFEYFEMTHLFSQWGAKYAINILVSKQKGGKLKPLCKKQTEGTGKVYRNFLQQFLPALIKFLKRENIFNKCIFHLSDEPEMPHIEQYRKAREMFRQIAPEIKITEALSSIEFHRQGLVDNPVPNIGALSDFIKNGVCTWTYYCCGPRLKFPNRFLDFPLYRLRILGLQMFRFELQGFLHWGGNYWYRHGTTELIDPYLVNDGAYWPVWFAGDTFVIYPGKNGAIDSLRWEVYRELFDDYRLLCLASQVVGKEQVMKLLTEIRKPDDYPQKADYIRHIRSSAIRLITKYL</sequence>
<protein>
    <recommendedName>
        <fullName evidence="1">Glycoside hydrolase 123 catalytic domain-containing protein</fullName>
    </recommendedName>
</protein>
<evidence type="ECO:0000259" key="1">
    <source>
        <dbReference type="Pfam" id="PF13320"/>
    </source>
</evidence>
<dbReference type="Proteomes" id="UP000033935">
    <property type="component" value="Unassembled WGS sequence"/>
</dbReference>
<organism evidence="2 3">
    <name type="scientific">Candidatus Uhrbacteria bacterium GW2011_GWF2_39_13</name>
    <dbReference type="NCBI Taxonomy" id="1618995"/>
    <lineage>
        <taxon>Bacteria</taxon>
        <taxon>Candidatus Uhriibacteriota</taxon>
    </lineage>
</organism>
<feature type="domain" description="Glycoside hydrolase 123 catalytic" evidence="1">
    <location>
        <begin position="165"/>
        <end position="491"/>
    </location>
</feature>
<name>A0A0G0MSR8_9BACT</name>
<dbReference type="EMBL" id="LBWG01000029">
    <property type="protein sequence ID" value="KKR03476.1"/>
    <property type="molecule type" value="Genomic_DNA"/>
</dbReference>
<evidence type="ECO:0000313" key="3">
    <source>
        <dbReference type="Proteomes" id="UP000033935"/>
    </source>
</evidence>
<dbReference type="AlphaFoldDB" id="A0A0G0MSR8"/>
<accession>A0A0G0MSR8</accession>
<proteinExistence type="predicted"/>